<dbReference type="InterPro" id="IPR000073">
    <property type="entry name" value="AB_hydrolase_1"/>
</dbReference>
<dbReference type="Proteomes" id="UP001362999">
    <property type="component" value="Unassembled WGS sequence"/>
</dbReference>
<organism evidence="2 3">
    <name type="scientific">Favolaschia claudopus</name>
    <dbReference type="NCBI Taxonomy" id="2862362"/>
    <lineage>
        <taxon>Eukaryota</taxon>
        <taxon>Fungi</taxon>
        <taxon>Dikarya</taxon>
        <taxon>Basidiomycota</taxon>
        <taxon>Agaricomycotina</taxon>
        <taxon>Agaricomycetes</taxon>
        <taxon>Agaricomycetidae</taxon>
        <taxon>Agaricales</taxon>
        <taxon>Marasmiineae</taxon>
        <taxon>Mycenaceae</taxon>
        <taxon>Favolaschia</taxon>
    </lineage>
</organism>
<accession>A0AAW0DGH6</accession>
<dbReference type="EMBL" id="JAWWNJ010000009">
    <property type="protein sequence ID" value="KAK7049111.1"/>
    <property type="molecule type" value="Genomic_DNA"/>
</dbReference>
<reference evidence="2 3" key="1">
    <citation type="journal article" date="2024" name="J Genomics">
        <title>Draft genome sequencing and assembly of Favolaschia claudopus CIRM-BRFM 2984 isolated from oak limbs.</title>
        <authorList>
            <person name="Navarro D."/>
            <person name="Drula E."/>
            <person name="Chaduli D."/>
            <person name="Cazenave R."/>
            <person name="Ahrendt S."/>
            <person name="Wang J."/>
            <person name="Lipzen A."/>
            <person name="Daum C."/>
            <person name="Barry K."/>
            <person name="Grigoriev I.V."/>
            <person name="Favel A."/>
            <person name="Rosso M.N."/>
            <person name="Martin F."/>
        </authorList>
    </citation>
    <scope>NUCLEOTIDE SEQUENCE [LARGE SCALE GENOMIC DNA]</scope>
    <source>
        <strain evidence="2 3">CIRM-BRFM 2984</strain>
    </source>
</reference>
<evidence type="ECO:0000313" key="2">
    <source>
        <dbReference type="EMBL" id="KAK7049111.1"/>
    </source>
</evidence>
<dbReference type="AlphaFoldDB" id="A0AAW0DGH6"/>
<name>A0AAW0DGH6_9AGAR</name>
<proteinExistence type="predicted"/>
<keyword evidence="3" id="KW-1185">Reference proteome</keyword>
<dbReference type="GO" id="GO:0016787">
    <property type="term" value="F:hydrolase activity"/>
    <property type="evidence" value="ECO:0007669"/>
    <property type="project" value="UniProtKB-KW"/>
</dbReference>
<protein>
    <submittedName>
        <fullName evidence="2">CN hydrolase domain-containing protein</fullName>
    </submittedName>
</protein>
<dbReference type="Gene3D" id="3.40.50.1820">
    <property type="entry name" value="alpha/beta hydrolase"/>
    <property type="match status" value="1"/>
</dbReference>
<evidence type="ECO:0000313" key="3">
    <source>
        <dbReference type="Proteomes" id="UP001362999"/>
    </source>
</evidence>
<sequence length="282" mass="30768">MGLDILPFIFNCPQNALSPPGTWLKMTANRYTTVESAANIDGLTFIFLHGIGAHKEQWEVVIAEMFNLQQDKPPHLRMREAWALDRPNHGDAAVLNSEELLRNRRQGSPASEWAEAVGAFLRSTRLKGHRIVQVAHSAAPTRYIDLSSVSIAGIIVVAPAMLAPETYYRYIEPIALGLSAPAHTEHGLIETADGSGKPSASPDTDSQFGAIDQISKICRLIPFHVVWGIKDHLIPQLSRGSISDRSQGRIAASETPTELAGVVSRLCDGISVVRDLRGQARL</sequence>
<dbReference type="Pfam" id="PF12697">
    <property type="entry name" value="Abhydrolase_6"/>
    <property type="match status" value="1"/>
</dbReference>
<evidence type="ECO:0000259" key="1">
    <source>
        <dbReference type="Pfam" id="PF12697"/>
    </source>
</evidence>
<feature type="domain" description="AB hydrolase-1" evidence="1">
    <location>
        <begin position="46"/>
        <end position="180"/>
    </location>
</feature>
<dbReference type="InterPro" id="IPR029058">
    <property type="entry name" value="AB_hydrolase_fold"/>
</dbReference>
<gene>
    <name evidence="2" type="ORF">R3P38DRAFT_2872714</name>
</gene>
<keyword evidence="2" id="KW-0378">Hydrolase</keyword>
<dbReference type="SUPFAM" id="SSF53474">
    <property type="entry name" value="alpha/beta-Hydrolases"/>
    <property type="match status" value="1"/>
</dbReference>
<comment type="caution">
    <text evidence="2">The sequence shown here is derived from an EMBL/GenBank/DDBJ whole genome shotgun (WGS) entry which is preliminary data.</text>
</comment>